<keyword evidence="2" id="KW-1185">Reference proteome</keyword>
<reference evidence="1 2" key="1">
    <citation type="submission" date="2014-07" db="EMBL/GenBank/DDBJ databases">
        <title>Genome of Flavobacterium reichenbachii LMG 25512.</title>
        <authorList>
            <person name="Stropko S.J."/>
            <person name="Pipes S.E."/>
            <person name="Newman J.D."/>
        </authorList>
    </citation>
    <scope>NUCLEOTIDE SEQUENCE [LARGE SCALE GENOMIC DNA]</scope>
    <source>
        <strain evidence="1 2">LMG 25512</strain>
    </source>
</reference>
<evidence type="ECO:0000313" key="2">
    <source>
        <dbReference type="Proteomes" id="UP000028715"/>
    </source>
</evidence>
<dbReference type="eggNOG" id="ENOG502Z8AC">
    <property type="taxonomic scope" value="Bacteria"/>
</dbReference>
<evidence type="ECO:0008006" key="3">
    <source>
        <dbReference type="Google" id="ProtNLM"/>
    </source>
</evidence>
<proteinExistence type="predicted"/>
<comment type="caution">
    <text evidence="1">The sequence shown here is derived from an EMBL/GenBank/DDBJ whole genome shotgun (WGS) entry which is preliminary data.</text>
</comment>
<dbReference type="Pfam" id="PF13557">
    <property type="entry name" value="Phenol_MetA_deg"/>
    <property type="match status" value="1"/>
</dbReference>
<dbReference type="OrthoDB" id="1014491at2"/>
<name>A0A085ZEU4_9FLAO</name>
<dbReference type="Proteomes" id="UP000028715">
    <property type="component" value="Unassembled WGS sequence"/>
</dbReference>
<dbReference type="AlphaFoldDB" id="A0A085ZEU4"/>
<dbReference type="RefSeq" id="WP_035689676.1">
    <property type="nucleotide sequence ID" value="NZ_JPRL01000003.1"/>
</dbReference>
<evidence type="ECO:0000313" key="1">
    <source>
        <dbReference type="EMBL" id="KFF02958.1"/>
    </source>
</evidence>
<gene>
    <name evidence="1" type="ORF">IW19_22730</name>
</gene>
<accession>A0A085ZEU4</accession>
<sequence length="248" mass="27745">MNFIQKITISVFFLLTFHCVSGQQIQTDRPNETESPSAVKSKHFQIESGISYEKDNTEKKIQVPEMVLRFGIVKNLEVRAENALKITNEDQNTLTGIQPVVLGLKYHFLDHKGLIVPDLAILGRISIPWMADPVYKEQKYSPEIRMLAQNELSSKTHLGYNGGIRWLPDTSQPEYIYTLSADHSLTKKIKLVIEAYGTSLSNHHAQNSADASLLFLLTNNIQADITAGSGIMHSNSEKFAAAGFSIRI</sequence>
<organism evidence="1 2">
    <name type="scientific">Flavobacterium reichenbachii</name>
    <dbReference type="NCBI Taxonomy" id="362418"/>
    <lineage>
        <taxon>Bacteria</taxon>
        <taxon>Pseudomonadati</taxon>
        <taxon>Bacteroidota</taxon>
        <taxon>Flavobacteriia</taxon>
        <taxon>Flavobacteriales</taxon>
        <taxon>Flavobacteriaceae</taxon>
        <taxon>Flavobacterium</taxon>
    </lineage>
</organism>
<protein>
    <recommendedName>
        <fullName evidence="3">Transporter</fullName>
    </recommendedName>
</protein>
<dbReference type="InterPro" id="IPR025737">
    <property type="entry name" value="FApF"/>
</dbReference>
<dbReference type="EMBL" id="JPRL01000003">
    <property type="protein sequence ID" value="KFF02958.1"/>
    <property type="molecule type" value="Genomic_DNA"/>
</dbReference>